<feature type="transmembrane region" description="Helical" evidence="1">
    <location>
        <begin position="174"/>
        <end position="193"/>
    </location>
</feature>
<evidence type="ECO:0000313" key="4">
    <source>
        <dbReference type="Proteomes" id="UP001461163"/>
    </source>
</evidence>
<dbReference type="RefSeq" id="WP_342880873.1">
    <property type="nucleotide sequence ID" value="NZ_JBBMQS010000002.1"/>
</dbReference>
<keyword evidence="3" id="KW-0808">Transferase</keyword>
<feature type="transmembrane region" description="Helical" evidence="1">
    <location>
        <begin position="268"/>
        <end position="293"/>
    </location>
</feature>
<feature type="transmembrane region" description="Helical" evidence="1">
    <location>
        <begin position="305"/>
        <end position="325"/>
    </location>
</feature>
<feature type="transmembrane region" description="Helical" evidence="1">
    <location>
        <begin position="133"/>
        <end position="153"/>
    </location>
</feature>
<dbReference type="PANTHER" id="PTHR36927">
    <property type="entry name" value="BLR4337 PROTEIN"/>
    <property type="match status" value="1"/>
</dbReference>
<keyword evidence="3" id="KW-0012">Acyltransferase</keyword>
<organism evidence="3 4">
    <name type="scientific">Paraglaciecola mesophila</name>
    <dbReference type="NCBI Taxonomy" id="197222"/>
    <lineage>
        <taxon>Bacteria</taxon>
        <taxon>Pseudomonadati</taxon>
        <taxon>Pseudomonadota</taxon>
        <taxon>Gammaproteobacteria</taxon>
        <taxon>Alteromonadales</taxon>
        <taxon>Alteromonadaceae</taxon>
        <taxon>Paraglaciecola</taxon>
    </lineage>
</organism>
<sequence length="379" mass="44060">MKRIKRYYPELDWLRVSLILAVFLHHVFMPFNGDGWHIMNNESSKLLDDIMVYFEQVRLQTLFFVAGAASFILLSKVSAIEFIANKFHRLFIPFMVGMVVVVPPQTYFEHVEQYDSIFSAYGQLIFNFETNHLWFIEFLLVFMLLGIPFYWGMCCSIGRRFSQAIIQLAESRNGLFVIVIFLVLIRGLAQFMTSSDGHKVENLSISLFFLFFFLAGMLFIGSQKIWQAIILHRRANLYWLAFSSCAFYAYYYSPDLSPYLSLTVRWQLWWLVCSLVSWSAVLTLIGYAGCYCASTPTWLKNMNTLIYPFYIIHQTVIVILGFYIVQYSAGILIKSISLLFLSLIICSVVCFFVIRPFNVTRYLFGLKRIDKSTLMGAAR</sequence>
<feature type="transmembrane region" description="Helical" evidence="1">
    <location>
        <begin position="235"/>
        <end position="253"/>
    </location>
</feature>
<evidence type="ECO:0000313" key="3">
    <source>
        <dbReference type="EMBL" id="MEM5496413.1"/>
    </source>
</evidence>
<dbReference type="EMBL" id="JBBMQS010000002">
    <property type="protein sequence ID" value="MEM5496413.1"/>
    <property type="molecule type" value="Genomic_DNA"/>
</dbReference>
<feature type="transmembrane region" description="Helical" evidence="1">
    <location>
        <begin position="12"/>
        <end position="31"/>
    </location>
</feature>
<gene>
    <name evidence="3" type="ORF">WNY77_03275</name>
</gene>
<comment type="caution">
    <text evidence="3">The sequence shown here is derived from an EMBL/GenBank/DDBJ whole genome shotgun (WGS) entry which is preliminary data.</text>
</comment>
<accession>A0ABU9SSE4</accession>
<dbReference type="PANTHER" id="PTHR36927:SF3">
    <property type="entry name" value="GLUCANS BIOSYNTHESIS PROTEIN C"/>
    <property type="match status" value="1"/>
</dbReference>
<keyword evidence="1" id="KW-1133">Transmembrane helix</keyword>
<reference evidence="3 4" key="1">
    <citation type="submission" date="2024-03" db="EMBL/GenBank/DDBJ databases">
        <title>Community enrichment and isolation of bacterial strains for fucoidan degradation.</title>
        <authorList>
            <person name="Sichert A."/>
        </authorList>
    </citation>
    <scope>NUCLEOTIDE SEQUENCE [LARGE SCALE GENOMIC DNA]</scope>
    <source>
        <strain evidence="3 4">AS12</strain>
    </source>
</reference>
<proteinExistence type="predicted"/>
<dbReference type="Pfam" id="PF01757">
    <property type="entry name" value="Acyl_transf_3"/>
    <property type="match status" value="1"/>
</dbReference>
<feature type="transmembrane region" description="Helical" evidence="1">
    <location>
        <begin position="90"/>
        <end position="108"/>
    </location>
</feature>
<evidence type="ECO:0000259" key="2">
    <source>
        <dbReference type="Pfam" id="PF01757"/>
    </source>
</evidence>
<dbReference type="InterPro" id="IPR050623">
    <property type="entry name" value="Glucan_succinyl_AcylTrfase"/>
</dbReference>
<dbReference type="InterPro" id="IPR002656">
    <property type="entry name" value="Acyl_transf_3_dom"/>
</dbReference>
<keyword evidence="4" id="KW-1185">Reference proteome</keyword>
<feature type="domain" description="Acyltransferase 3" evidence="2">
    <location>
        <begin position="9"/>
        <end position="351"/>
    </location>
</feature>
<evidence type="ECO:0000256" key="1">
    <source>
        <dbReference type="SAM" id="Phobius"/>
    </source>
</evidence>
<feature type="transmembrane region" description="Helical" evidence="1">
    <location>
        <begin position="331"/>
        <end position="354"/>
    </location>
</feature>
<feature type="transmembrane region" description="Helical" evidence="1">
    <location>
        <begin position="205"/>
        <end position="223"/>
    </location>
</feature>
<keyword evidence="1" id="KW-0472">Membrane</keyword>
<feature type="transmembrane region" description="Helical" evidence="1">
    <location>
        <begin position="61"/>
        <end position="83"/>
    </location>
</feature>
<keyword evidence="1" id="KW-0812">Transmembrane</keyword>
<dbReference type="Proteomes" id="UP001461163">
    <property type="component" value="Unassembled WGS sequence"/>
</dbReference>
<dbReference type="GO" id="GO:0016746">
    <property type="term" value="F:acyltransferase activity"/>
    <property type="evidence" value="ECO:0007669"/>
    <property type="project" value="UniProtKB-KW"/>
</dbReference>
<name>A0ABU9SSE4_9ALTE</name>
<protein>
    <submittedName>
        <fullName evidence="3">Acyltransferase family protein</fullName>
    </submittedName>
</protein>